<protein>
    <submittedName>
        <fullName evidence="1">Uncharacterized protein</fullName>
    </submittedName>
</protein>
<evidence type="ECO:0000313" key="1">
    <source>
        <dbReference type="EMBL" id="VEL21565.1"/>
    </source>
</evidence>
<accession>A0A448WW11</accession>
<evidence type="ECO:0000313" key="2">
    <source>
        <dbReference type="Proteomes" id="UP000784294"/>
    </source>
</evidence>
<sequence>MLALYSYYNQVYSDSEVYFAKLHNFSDLKSADDRLEVDLLHSADAAARQSAQRLSELDWLKRSLAWRERLQEDIIWTEERLATLQGKAGKEAGEPITSEARDLQRARRMMRQHQVGLYA</sequence>
<reference evidence="1" key="1">
    <citation type="submission" date="2018-11" db="EMBL/GenBank/DDBJ databases">
        <authorList>
            <consortium name="Pathogen Informatics"/>
        </authorList>
    </citation>
    <scope>NUCLEOTIDE SEQUENCE</scope>
</reference>
<dbReference type="EMBL" id="CAAALY010051963">
    <property type="protein sequence ID" value="VEL21565.1"/>
    <property type="molecule type" value="Genomic_DNA"/>
</dbReference>
<dbReference type="AlphaFoldDB" id="A0A448WW11"/>
<organism evidence="1 2">
    <name type="scientific">Protopolystoma xenopodis</name>
    <dbReference type="NCBI Taxonomy" id="117903"/>
    <lineage>
        <taxon>Eukaryota</taxon>
        <taxon>Metazoa</taxon>
        <taxon>Spiralia</taxon>
        <taxon>Lophotrochozoa</taxon>
        <taxon>Platyhelminthes</taxon>
        <taxon>Monogenea</taxon>
        <taxon>Polyopisthocotylea</taxon>
        <taxon>Polystomatidea</taxon>
        <taxon>Polystomatidae</taxon>
        <taxon>Protopolystoma</taxon>
    </lineage>
</organism>
<keyword evidence="2" id="KW-1185">Reference proteome</keyword>
<dbReference type="Proteomes" id="UP000784294">
    <property type="component" value="Unassembled WGS sequence"/>
</dbReference>
<name>A0A448WW11_9PLAT</name>
<proteinExistence type="predicted"/>
<gene>
    <name evidence="1" type="ORF">PXEA_LOCUS15005</name>
</gene>
<comment type="caution">
    <text evidence="1">The sequence shown here is derived from an EMBL/GenBank/DDBJ whole genome shotgun (WGS) entry which is preliminary data.</text>
</comment>